<dbReference type="Proteomes" id="UP000247810">
    <property type="component" value="Unassembled WGS sequence"/>
</dbReference>
<feature type="compositionally biased region" description="Basic and acidic residues" evidence="1">
    <location>
        <begin position="75"/>
        <end position="86"/>
    </location>
</feature>
<evidence type="ECO:0000256" key="1">
    <source>
        <dbReference type="SAM" id="MobiDB-lite"/>
    </source>
</evidence>
<proteinExistence type="predicted"/>
<dbReference type="STRING" id="1448320.A0A319DD46"/>
<evidence type="ECO:0000313" key="4">
    <source>
        <dbReference type="EMBL" id="PYH95191.1"/>
    </source>
</evidence>
<dbReference type="InterPro" id="IPR000467">
    <property type="entry name" value="G_patch_dom"/>
</dbReference>
<reference evidence="4 5" key="1">
    <citation type="submission" date="2018-02" db="EMBL/GenBank/DDBJ databases">
        <title>The genomes of Aspergillus section Nigri reveals drivers in fungal speciation.</title>
        <authorList>
            <consortium name="DOE Joint Genome Institute"/>
            <person name="Vesth T.C."/>
            <person name="Nybo J."/>
            <person name="Theobald S."/>
            <person name="Brandl J."/>
            <person name="Frisvad J.C."/>
            <person name="Nielsen K.F."/>
            <person name="Lyhne E.K."/>
            <person name="Kogle M.E."/>
            <person name="Kuo A."/>
            <person name="Riley R."/>
            <person name="Clum A."/>
            <person name="Nolan M."/>
            <person name="Lipzen A."/>
            <person name="Salamov A."/>
            <person name="Henrissat B."/>
            <person name="Wiebenga A."/>
            <person name="De vries R.P."/>
            <person name="Grigoriev I.V."/>
            <person name="Mortensen U.H."/>
            <person name="Andersen M.R."/>
            <person name="Baker S.E."/>
        </authorList>
    </citation>
    <scope>NUCLEOTIDE SEQUENCE [LARGE SCALE GENOMIC DNA]</scope>
    <source>
        <strain evidence="4 5">CBS 707.79</strain>
    </source>
</reference>
<dbReference type="GO" id="GO:0003676">
    <property type="term" value="F:nucleic acid binding"/>
    <property type="evidence" value="ECO:0007669"/>
    <property type="project" value="UniProtKB-UniRule"/>
</dbReference>
<feature type="region of interest" description="Disordered" evidence="1">
    <location>
        <begin position="1"/>
        <end position="42"/>
    </location>
</feature>
<dbReference type="EMBL" id="KZ825857">
    <property type="protein sequence ID" value="PYH95191.1"/>
    <property type="molecule type" value="Genomic_DNA"/>
</dbReference>
<keyword evidence="5" id="KW-1185">Reference proteome</keyword>
<dbReference type="PANTHER" id="PTHR14195">
    <property type="entry name" value="G PATCH DOMAIN CONTAINING PROTEIN 2"/>
    <property type="match status" value="1"/>
</dbReference>
<feature type="region of interest" description="Disordered" evidence="1">
    <location>
        <begin position="575"/>
        <end position="619"/>
    </location>
</feature>
<feature type="domain" description="G-patch" evidence="2">
    <location>
        <begin position="619"/>
        <end position="662"/>
    </location>
</feature>
<evidence type="ECO:0008006" key="6">
    <source>
        <dbReference type="Google" id="ProtNLM"/>
    </source>
</evidence>
<dbReference type="InterPro" id="IPR051189">
    <property type="entry name" value="Splicing_assoc_domain"/>
</dbReference>
<feature type="domain" description="R3H" evidence="3">
    <location>
        <begin position="486"/>
        <end position="553"/>
    </location>
</feature>
<gene>
    <name evidence="4" type="ORF">BO71DRAFT_408705</name>
</gene>
<dbReference type="SMART" id="SM00443">
    <property type="entry name" value="G_patch"/>
    <property type="match status" value="1"/>
</dbReference>
<protein>
    <recommendedName>
        <fullName evidence="6">Protein SQS1</fullName>
    </recommendedName>
</protein>
<sequence length="662" mass="73311">MTRSVKAKARNKKQKGAEDDFPAYRKDKLTMQQEARNTEGRSLWRAGVSLRHRAVQFVSAQDLQPDQENEPQPAELDKDELSKKPQEPCANKSKTTSTPAHQAGVEDTPLCLNPAGNITPVSNPDPGTGPSPICIDSSEDEIVFRGRRTEQYWKAQSTNPLIPHSIAGTTGGSRPGEGIGRKKLELSLANPDAEFISVSDDASNLRRRRNSNTFVPIKHGKQKQKLQRFTKDEDDVLADYIANIDDEYLMLDNSSQSTEVTGHDLEAIEPAAPITRPGPMNPRVMKLSVLDKVENTSQAHEKPTLHENEATCENSDQGLLTLSGQENHENAKTQDDWNTQQLHSDSELIVSSGASDAEDDEANELDDLETLEGNFFASATAFADALELDPYYGFDIMDYNRPSLRGKDHPFDDMLSDSDLESRLANAWQSDRNKKKLRKQKREELRSQGLLGRTRQGPVLKTKYANGIDSEDLKSEIRNFLLSPNNRCFSNPAQRIQTAHGLQTSDNDLCSLALPSMAKQHRKLVHELANALCLNSQSRGKGSSRFPIIHKTSRTPVYTQKTSFQMDRILYKGRLGQRGFKPRDQNSTKTSKSRRGRPDSSVSYMDGDVVGGSAPEIGSENKGRAMLEKMGWSIGTPLGATNNKGILLPVAHVVKNSRAGLG</sequence>
<feature type="region of interest" description="Disordered" evidence="1">
    <location>
        <begin position="431"/>
        <end position="452"/>
    </location>
</feature>
<feature type="compositionally biased region" description="Basic and acidic residues" evidence="1">
    <location>
        <begin position="15"/>
        <end position="29"/>
    </location>
</feature>
<dbReference type="SUPFAM" id="SSF82708">
    <property type="entry name" value="R3H domain"/>
    <property type="match status" value="1"/>
</dbReference>
<dbReference type="InterPro" id="IPR001374">
    <property type="entry name" value="R3H_dom"/>
</dbReference>
<dbReference type="Pfam" id="PF01424">
    <property type="entry name" value="R3H"/>
    <property type="match status" value="1"/>
</dbReference>
<evidence type="ECO:0000259" key="3">
    <source>
        <dbReference type="PROSITE" id="PS51061"/>
    </source>
</evidence>
<feature type="region of interest" description="Disordered" evidence="1">
    <location>
        <begin position="57"/>
        <end position="136"/>
    </location>
</feature>
<organism evidence="4 5">
    <name type="scientific">Aspergillus ellipticus CBS 707.79</name>
    <dbReference type="NCBI Taxonomy" id="1448320"/>
    <lineage>
        <taxon>Eukaryota</taxon>
        <taxon>Fungi</taxon>
        <taxon>Dikarya</taxon>
        <taxon>Ascomycota</taxon>
        <taxon>Pezizomycotina</taxon>
        <taxon>Eurotiomycetes</taxon>
        <taxon>Eurotiomycetidae</taxon>
        <taxon>Eurotiales</taxon>
        <taxon>Aspergillaceae</taxon>
        <taxon>Aspergillus</taxon>
        <taxon>Aspergillus subgen. Circumdati</taxon>
    </lineage>
</organism>
<dbReference type="OrthoDB" id="21470at2759"/>
<evidence type="ECO:0000313" key="5">
    <source>
        <dbReference type="Proteomes" id="UP000247810"/>
    </source>
</evidence>
<feature type="compositionally biased region" description="Basic residues" evidence="1">
    <location>
        <begin position="1"/>
        <end position="14"/>
    </location>
</feature>
<accession>A0A319DD46</accession>
<dbReference type="PROSITE" id="PS51061">
    <property type="entry name" value="R3H"/>
    <property type="match status" value="1"/>
</dbReference>
<dbReference type="Pfam" id="PF01585">
    <property type="entry name" value="G-patch"/>
    <property type="match status" value="1"/>
</dbReference>
<evidence type="ECO:0000259" key="2">
    <source>
        <dbReference type="PROSITE" id="PS50174"/>
    </source>
</evidence>
<dbReference type="Gene3D" id="3.30.1370.50">
    <property type="entry name" value="R3H-like domain"/>
    <property type="match status" value="1"/>
</dbReference>
<dbReference type="VEuPathDB" id="FungiDB:BO71DRAFT_408705"/>
<name>A0A319DD46_9EURO</name>
<dbReference type="AlphaFoldDB" id="A0A319DD46"/>
<dbReference type="PROSITE" id="PS50174">
    <property type="entry name" value="G_PATCH"/>
    <property type="match status" value="1"/>
</dbReference>
<dbReference type="InterPro" id="IPR036867">
    <property type="entry name" value="R3H_dom_sf"/>
</dbReference>